<organism evidence="7 8">
    <name type="scientific">Bacteroides xylanisolvens</name>
    <dbReference type="NCBI Taxonomy" id="371601"/>
    <lineage>
        <taxon>Bacteria</taxon>
        <taxon>Pseudomonadati</taxon>
        <taxon>Bacteroidota</taxon>
        <taxon>Bacteroidia</taxon>
        <taxon>Bacteroidales</taxon>
        <taxon>Bacteroidaceae</taxon>
        <taxon>Bacteroides</taxon>
    </lineage>
</organism>
<keyword evidence="2" id="KW-1003">Cell membrane</keyword>
<dbReference type="GO" id="GO:0005886">
    <property type="term" value="C:plasma membrane"/>
    <property type="evidence" value="ECO:0007669"/>
    <property type="project" value="UniProtKB-SubCell"/>
</dbReference>
<protein>
    <submittedName>
        <fullName evidence="7">Membrane protein involved in the export of O-antigen and teichoic acid</fullName>
    </submittedName>
</protein>
<reference evidence="7 8" key="1">
    <citation type="submission" date="2016-10" db="EMBL/GenBank/DDBJ databases">
        <authorList>
            <person name="de Groot N.N."/>
        </authorList>
    </citation>
    <scope>NUCLEOTIDE SEQUENCE [LARGE SCALE GENOMIC DNA]</scope>
    <source>
        <strain evidence="7 8">NLAE-zl-G339</strain>
    </source>
</reference>
<evidence type="ECO:0000313" key="7">
    <source>
        <dbReference type="EMBL" id="SEB15489.1"/>
    </source>
</evidence>
<feature type="transmembrane region" description="Helical" evidence="6">
    <location>
        <begin position="23"/>
        <end position="43"/>
    </location>
</feature>
<feature type="transmembrane region" description="Helical" evidence="6">
    <location>
        <begin position="380"/>
        <end position="402"/>
    </location>
</feature>
<evidence type="ECO:0000313" key="8">
    <source>
        <dbReference type="Proteomes" id="UP000183040"/>
    </source>
</evidence>
<dbReference type="InterPro" id="IPR050833">
    <property type="entry name" value="Poly_Biosynth_Transport"/>
</dbReference>
<dbReference type="EMBL" id="FNRP01000040">
    <property type="protein sequence ID" value="SEB15489.1"/>
    <property type="molecule type" value="Genomic_DNA"/>
</dbReference>
<feature type="transmembrane region" description="Helical" evidence="6">
    <location>
        <begin position="354"/>
        <end position="374"/>
    </location>
</feature>
<keyword evidence="4 6" id="KW-1133">Transmembrane helix</keyword>
<dbReference type="AlphaFoldDB" id="A0A1H4H0Y2"/>
<feature type="transmembrane region" description="Helical" evidence="6">
    <location>
        <begin position="137"/>
        <end position="159"/>
    </location>
</feature>
<feature type="transmembrane region" description="Helical" evidence="6">
    <location>
        <begin position="446"/>
        <end position="466"/>
    </location>
</feature>
<proteinExistence type="predicted"/>
<evidence type="ECO:0000256" key="2">
    <source>
        <dbReference type="ARBA" id="ARBA00022475"/>
    </source>
</evidence>
<feature type="transmembrane region" description="Helical" evidence="6">
    <location>
        <begin position="295"/>
        <end position="316"/>
    </location>
</feature>
<evidence type="ECO:0000256" key="1">
    <source>
        <dbReference type="ARBA" id="ARBA00004651"/>
    </source>
</evidence>
<dbReference type="PANTHER" id="PTHR30250">
    <property type="entry name" value="PST FAMILY PREDICTED COLANIC ACID TRANSPORTER"/>
    <property type="match status" value="1"/>
</dbReference>
<feature type="transmembrane region" description="Helical" evidence="6">
    <location>
        <begin position="165"/>
        <end position="182"/>
    </location>
</feature>
<gene>
    <name evidence="7" type="ORF">SAMN04487924_1404</name>
</gene>
<evidence type="ECO:0000256" key="5">
    <source>
        <dbReference type="ARBA" id="ARBA00023136"/>
    </source>
</evidence>
<feature type="transmembrane region" description="Helical" evidence="6">
    <location>
        <begin position="64"/>
        <end position="91"/>
    </location>
</feature>
<comment type="subcellular location">
    <subcellularLocation>
        <location evidence="1">Cell membrane</location>
        <topology evidence="1">Multi-pass membrane protein</topology>
    </subcellularLocation>
</comment>
<dbReference type="PANTHER" id="PTHR30250:SF26">
    <property type="entry name" value="PSMA PROTEIN"/>
    <property type="match status" value="1"/>
</dbReference>
<evidence type="ECO:0000256" key="3">
    <source>
        <dbReference type="ARBA" id="ARBA00022692"/>
    </source>
</evidence>
<sequence length="481" mass="54814">MMFVSLFTSRIVLDKLGVVDFGIYNVVGSLVLLFTFIQGSLASSASRFLSYEIGVGTRKTLNQVFCMTINIHILFALLILVFSETIGLWYFFHKMIIPENRRIAALIVYQLSNLSAIFAILVVPYRSMIISKEHMKAFAYISIVEAFAKMFIAYCLSVAGFDRLILYGTLLFIMQVSIMYLYSRYCKNHFEESHFSKYWNKKIFKEMFAFSGWSVCSYVSTGVVSQVYNLMLNLFFGPVVNAARAVSYQVQATVYNFVINFQVALNPQIIKNHASGDDKRVYDLVLLSSRVSFSLLYILLFPLLVNIDYILSLWLVKVPENTSLFIILICLSSVFGTFGNPLSVVAEAANRLKYYNLMTMPLYLTPVLFSYLLLKAGSPAATVFVMTILVEFVAFFLKLHIAHRLIGMPIRQDLLLYLKCTFSVIVAIVIGYAVHQYLDNTLITTLIGLICCALFSVIWIGCFILSKQERYFIVNKVRNRK</sequence>
<evidence type="ECO:0000256" key="6">
    <source>
        <dbReference type="SAM" id="Phobius"/>
    </source>
</evidence>
<dbReference type="CDD" id="cd12082">
    <property type="entry name" value="MATE_like"/>
    <property type="match status" value="1"/>
</dbReference>
<evidence type="ECO:0000256" key="4">
    <source>
        <dbReference type="ARBA" id="ARBA00022989"/>
    </source>
</evidence>
<accession>A0A1H4H0Y2</accession>
<feature type="transmembrane region" description="Helical" evidence="6">
    <location>
        <begin position="414"/>
        <end position="434"/>
    </location>
</feature>
<feature type="transmembrane region" description="Helical" evidence="6">
    <location>
        <begin position="103"/>
        <end position="125"/>
    </location>
</feature>
<dbReference type="Proteomes" id="UP000183040">
    <property type="component" value="Unassembled WGS sequence"/>
</dbReference>
<feature type="transmembrane region" description="Helical" evidence="6">
    <location>
        <begin position="322"/>
        <end position="342"/>
    </location>
</feature>
<keyword evidence="5 6" id="KW-0472">Membrane</keyword>
<keyword evidence="3 6" id="KW-0812">Transmembrane</keyword>
<name>A0A1H4H0Y2_9BACE</name>
<feature type="transmembrane region" description="Helical" evidence="6">
    <location>
        <begin position="203"/>
        <end position="221"/>
    </location>
</feature>